<dbReference type="PANTHER" id="PTHR36306:SF3">
    <property type="entry name" value="GLYCOSIDE HYDROLASE FAMILY 57"/>
    <property type="match status" value="1"/>
</dbReference>
<dbReference type="GO" id="GO:0016787">
    <property type="term" value="F:hydrolase activity"/>
    <property type="evidence" value="ECO:0007669"/>
    <property type="project" value="UniProtKB-KW"/>
</dbReference>
<dbReference type="CDD" id="cd10797">
    <property type="entry name" value="GH57N_APU_like_1"/>
    <property type="match status" value="1"/>
</dbReference>
<proteinExistence type="inferred from homology"/>
<dbReference type="Gene3D" id="3.20.110.20">
    <property type="match status" value="1"/>
</dbReference>
<dbReference type="EMBL" id="CP000251">
    <property type="protein sequence ID" value="ABC81818.1"/>
    <property type="molecule type" value="Genomic_DNA"/>
</dbReference>
<sequence length="816" mass="89942">MVGPMSRRLLCLHGHFYQPPRENPWIEAIEVQDSADPFHDWNERIAVECYAPNGAARLKDGRGRILDIVDSYLHLSFNFGPTLLAWLERHRPDAYARVLEADARSLELRGHGNALAQGYNHAILPLASPRDRLTQIRWGLLDFRRRFHREPEGFWLPETAADTATLEALAGEGIRFTILSPYQAVRVRPPGGEWVDATGARFDPTRPYRVRAGSRELTVFFYDGHIARDLAFGDALGSAVALLDRLEGGFDPGRDHDELLTVAVDGETLGHHKKGGDEVLAGALRELARRPGVELVNLGQALDRIPAEWEAEIAEGSSWSCAHGVERWRSDCGCSAGGAEGWSQAWRAPLRAALEGLRGALDGIYEREAAGLLPDPWRTRDRYAEVLVDPARRDAPDFVRREAGRAVSPEELVRALRLLELQRQGQLMFTSCGWFFSELSGIETVQVLRYAARAVQLAREVAGVDLQPGLERALAAAPSNDPALANGREVFRRLVEPSVVSLEGVGAHLAIAASVRPVPDAGWAFCYAYRVEGRRAAAAGPVAVALCRLQLESALTRETLDAVACVLHFGAADFRCGLAPYRGPEQLAELEEALLARSPAQSLAQLLRAVDRFFPGRDYGLRDLFLDERRRVAGTLLEGTLRRYEDGYREIFEDNRRLMEFLREIDSPVPGPLRVTADVTLTARVLRVTGAARTGEVDLAAAEAELSATVDLARRLGAHLHLDAVRRDVEQLVEERVSALVAGQSPAARAAELTGILSLAERLGLRLDLWNAQNRIWAWAGSAMVTLDREAVAELARRLWFDEGTLLARAGFAPAA</sequence>
<dbReference type="InterPro" id="IPR052046">
    <property type="entry name" value="GH57_Enzymes"/>
</dbReference>
<keyword evidence="2" id="KW-0119">Carbohydrate metabolism</keyword>
<evidence type="ECO:0000256" key="2">
    <source>
        <dbReference type="ARBA" id="ARBA00023277"/>
    </source>
</evidence>
<organism evidence="4 5">
    <name type="scientific">Anaeromyxobacter dehalogenans (strain 2CP-C)</name>
    <dbReference type="NCBI Taxonomy" id="290397"/>
    <lineage>
        <taxon>Bacteria</taxon>
        <taxon>Pseudomonadati</taxon>
        <taxon>Myxococcota</taxon>
        <taxon>Myxococcia</taxon>
        <taxon>Myxococcales</taxon>
        <taxon>Cystobacterineae</taxon>
        <taxon>Anaeromyxobacteraceae</taxon>
        <taxon>Anaeromyxobacter</taxon>
    </lineage>
</organism>
<dbReference type="PANTHER" id="PTHR36306">
    <property type="entry name" value="ALPHA-AMYLASE-RELATED-RELATED"/>
    <property type="match status" value="1"/>
</dbReference>
<dbReference type="STRING" id="290397.Adeh_2048"/>
<evidence type="ECO:0000256" key="1">
    <source>
        <dbReference type="ARBA" id="ARBA00006821"/>
    </source>
</evidence>
<dbReference type="Proteomes" id="UP000001935">
    <property type="component" value="Chromosome"/>
</dbReference>
<protein>
    <submittedName>
        <fullName evidence="4">Glycoside hydrolase, family 57</fullName>
    </submittedName>
</protein>
<dbReference type="InterPro" id="IPR004300">
    <property type="entry name" value="Glyco_hydro_57_N"/>
</dbReference>
<dbReference type="Pfam" id="PF03065">
    <property type="entry name" value="Glyco_hydro_57"/>
    <property type="match status" value="1"/>
</dbReference>
<dbReference type="eggNOG" id="COG1449">
    <property type="taxonomic scope" value="Bacteria"/>
</dbReference>
<name>Q2IJI8_ANADE</name>
<reference evidence="4" key="1">
    <citation type="submission" date="2006-01" db="EMBL/GenBank/DDBJ databases">
        <title>Complete sequence of Anaeromyxobacter dehalogenans 2CP-C.</title>
        <authorList>
            <consortium name="US DOE Joint Genome Institute"/>
            <person name="Copeland A."/>
            <person name="Lucas S."/>
            <person name="Lapidus A."/>
            <person name="Barry K."/>
            <person name="Detter J.C."/>
            <person name="Glavina T."/>
            <person name="Hammon N."/>
            <person name="Israni S."/>
            <person name="Pitluck S."/>
            <person name="Brettin T."/>
            <person name="Bruce D."/>
            <person name="Han C."/>
            <person name="Tapia R."/>
            <person name="Gilna P."/>
            <person name="Kiss H."/>
            <person name="Schmutz J."/>
            <person name="Larimer F."/>
            <person name="Land M."/>
            <person name="Kyrpides N."/>
            <person name="Anderson I."/>
            <person name="Sanford R.A."/>
            <person name="Ritalahti K.M."/>
            <person name="Thomas H.S."/>
            <person name="Kirby J.R."/>
            <person name="Zhulin I.B."/>
            <person name="Loeffler F.E."/>
            <person name="Richardson P."/>
        </authorList>
    </citation>
    <scope>NUCLEOTIDE SEQUENCE</scope>
    <source>
        <strain evidence="4">2CP-C</strain>
    </source>
</reference>
<dbReference type="AlphaFoldDB" id="Q2IJI8"/>
<dbReference type="SUPFAM" id="SSF88713">
    <property type="entry name" value="Glycoside hydrolase/deacetylase"/>
    <property type="match status" value="1"/>
</dbReference>
<dbReference type="InterPro" id="IPR021923">
    <property type="entry name" value="DUF3536"/>
</dbReference>
<accession>Q2IJI8</accession>
<evidence type="ECO:0000259" key="3">
    <source>
        <dbReference type="Pfam" id="PF03065"/>
    </source>
</evidence>
<dbReference type="CAZy" id="GH57">
    <property type="family name" value="Glycoside Hydrolase Family 57"/>
</dbReference>
<comment type="similarity">
    <text evidence="1">Belongs to the glycosyl hydrolase 57 family.</text>
</comment>
<dbReference type="KEGG" id="ade:Adeh_2048"/>
<evidence type="ECO:0000313" key="4">
    <source>
        <dbReference type="EMBL" id="ABC81818.1"/>
    </source>
</evidence>
<dbReference type="GO" id="GO:0005975">
    <property type="term" value="P:carbohydrate metabolic process"/>
    <property type="evidence" value="ECO:0007669"/>
    <property type="project" value="InterPro"/>
</dbReference>
<gene>
    <name evidence="4" type="ordered locus">Adeh_2048</name>
</gene>
<evidence type="ECO:0000313" key="5">
    <source>
        <dbReference type="Proteomes" id="UP000001935"/>
    </source>
</evidence>
<dbReference type="InterPro" id="IPR011330">
    <property type="entry name" value="Glyco_hydro/deAcase_b/a-brl"/>
</dbReference>
<dbReference type="HOGENOM" id="CLU_018719_0_0_7"/>
<keyword evidence="4" id="KW-0378">Hydrolase</keyword>
<dbReference type="Pfam" id="PF12055">
    <property type="entry name" value="DUF3536"/>
    <property type="match status" value="1"/>
</dbReference>
<feature type="domain" description="Glycoside hydrolase family 57 N-terminal" evidence="3">
    <location>
        <begin position="104"/>
        <end position="308"/>
    </location>
</feature>